<dbReference type="EMBL" id="CAJPDR010001085">
    <property type="protein sequence ID" value="CAF9943522.1"/>
    <property type="molecule type" value="Genomic_DNA"/>
</dbReference>
<comment type="caution">
    <text evidence="2">The sequence shown here is derived from an EMBL/GenBank/DDBJ whole genome shotgun (WGS) entry which is preliminary data.</text>
</comment>
<dbReference type="Proteomes" id="UP000664203">
    <property type="component" value="Unassembled WGS sequence"/>
</dbReference>
<feature type="compositionally biased region" description="Polar residues" evidence="1">
    <location>
        <begin position="42"/>
        <end position="76"/>
    </location>
</feature>
<evidence type="ECO:0000313" key="2">
    <source>
        <dbReference type="EMBL" id="CAF9943522.1"/>
    </source>
</evidence>
<protein>
    <submittedName>
        <fullName evidence="2">Uncharacterized protein</fullName>
    </submittedName>
</protein>
<evidence type="ECO:0000313" key="3">
    <source>
        <dbReference type="Proteomes" id="UP000664203"/>
    </source>
</evidence>
<keyword evidence="3" id="KW-1185">Reference proteome</keyword>
<proteinExistence type="predicted"/>
<evidence type="ECO:0000256" key="1">
    <source>
        <dbReference type="SAM" id="MobiDB-lite"/>
    </source>
</evidence>
<name>A0A8H3J9Z3_9LECA</name>
<sequence>SLGSRKSIKPKGSNAIHNYVSKRNESTTSDITMVKDGAEQAARTSKNYTLKDSNASYQDQNKSQVSRRFDVNNNKV</sequence>
<organism evidence="2 3">
    <name type="scientific">Alectoria fallacina</name>
    <dbReference type="NCBI Taxonomy" id="1903189"/>
    <lineage>
        <taxon>Eukaryota</taxon>
        <taxon>Fungi</taxon>
        <taxon>Dikarya</taxon>
        <taxon>Ascomycota</taxon>
        <taxon>Pezizomycotina</taxon>
        <taxon>Lecanoromycetes</taxon>
        <taxon>OSLEUM clade</taxon>
        <taxon>Lecanoromycetidae</taxon>
        <taxon>Lecanorales</taxon>
        <taxon>Lecanorineae</taxon>
        <taxon>Parmeliaceae</taxon>
        <taxon>Alectoria</taxon>
    </lineage>
</organism>
<accession>A0A8H3J9Z3</accession>
<feature type="region of interest" description="Disordered" evidence="1">
    <location>
        <begin position="1"/>
        <end position="76"/>
    </location>
</feature>
<gene>
    <name evidence="2" type="ORF">ALECFALPRED_000541</name>
</gene>
<feature type="non-terminal residue" evidence="2">
    <location>
        <position position="1"/>
    </location>
</feature>
<dbReference type="AlphaFoldDB" id="A0A8H3J9Z3"/>
<reference evidence="2" key="1">
    <citation type="submission" date="2021-03" db="EMBL/GenBank/DDBJ databases">
        <authorList>
            <person name="Tagirdzhanova G."/>
        </authorList>
    </citation>
    <scope>NUCLEOTIDE SEQUENCE</scope>
</reference>